<evidence type="ECO:0000313" key="1">
    <source>
        <dbReference type="EMBL" id="KAA2367259.1"/>
    </source>
</evidence>
<reference evidence="1 2" key="1">
    <citation type="journal article" date="2019" name="Nat. Med.">
        <title>A library of human gut bacterial isolates paired with longitudinal multiomics data enables mechanistic microbiome research.</title>
        <authorList>
            <person name="Poyet M."/>
            <person name="Groussin M."/>
            <person name="Gibbons S.M."/>
            <person name="Avila-Pacheco J."/>
            <person name="Jiang X."/>
            <person name="Kearney S.M."/>
            <person name="Perrotta A.R."/>
            <person name="Berdy B."/>
            <person name="Zhao S."/>
            <person name="Lieberman T.D."/>
            <person name="Swanson P.K."/>
            <person name="Smith M."/>
            <person name="Roesemann S."/>
            <person name="Alexander J.E."/>
            <person name="Rich S.A."/>
            <person name="Livny J."/>
            <person name="Vlamakis H."/>
            <person name="Clish C."/>
            <person name="Bullock K."/>
            <person name="Deik A."/>
            <person name="Scott J."/>
            <person name="Pierce K.A."/>
            <person name="Xavier R.J."/>
            <person name="Alm E.J."/>
        </authorList>
    </citation>
    <scope>NUCLEOTIDE SEQUENCE [LARGE SCALE GENOMIC DNA]</scope>
    <source>
        <strain evidence="1 2">BIOML-A2</strain>
    </source>
</reference>
<protein>
    <submittedName>
        <fullName evidence="1">Uncharacterized protein</fullName>
    </submittedName>
</protein>
<name>A0A5B3G1J9_9BACT</name>
<dbReference type="EMBL" id="VVXK01000020">
    <property type="protein sequence ID" value="KAA2367259.1"/>
    <property type="molecule type" value="Genomic_DNA"/>
</dbReference>
<gene>
    <name evidence="1" type="ORF">F2Y13_12280</name>
</gene>
<accession>A0A5B3G1J9</accession>
<comment type="caution">
    <text evidence="1">The sequence shown here is derived from an EMBL/GenBank/DDBJ whole genome shotgun (WGS) entry which is preliminary data.</text>
</comment>
<dbReference type="AlphaFoldDB" id="A0A5B3G1J9"/>
<sequence>MSIVLIVIAVLIIWFIWGLNNKNKTADKIVARGGMREVYATLIEACSPAGEVRVIKEKADMISLRIESRYSVMYLTIAQNMDQVSIAVVVGNSMMGKVRKLFSFPETMDQHQMVRIINETVSEMIDKKMND</sequence>
<dbReference type="RefSeq" id="WP_149887684.1">
    <property type="nucleotide sequence ID" value="NZ_VVXK01000020.1"/>
</dbReference>
<evidence type="ECO:0000313" key="2">
    <source>
        <dbReference type="Proteomes" id="UP000323567"/>
    </source>
</evidence>
<proteinExistence type="predicted"/>
<organism evidence="1 2">
    <name type="scientific">Alistipes shahii</name>
    <dbReference type="NCBI Taxonomy" id="328814"/>
    <lineage>
        <taxon>Bacteria</taxon>
        <taxon>Pseudomonadati</taxon>
        <taxon>Bacteroidota</taxon>
        <taxon>Bacteroidia</taxon>
        <taxon>Bacteroidales</taxon>
        <taxon>Rikenellaceae</taxon>
        <taxon>Alistipes</taxon>
    </lineage>
</organism>
<dbReference type="Proteomes" id="UP000323567">
    <property type="component" value="Unassembled WGS sequence"/>
</dbReference>